<sequence>MMYIKALVFFFVATIGTVWTPGGSTRGLALARPSFFNEFVRDVSNPKFLDHIVWEIAEFRSQIPVIPGSILWVAEKGYLWMEKELNIPTNNGSKLYEIKRRNNHASYYVIKANDIFGPINIQHGNTINPVPSGGKLQFGPINIQKGNLYGEQKN</sequence>
<dbReference type="Proteomes" id="UP000203537">
    <property type="component" value="Genome"/>
</dbReference>
<dbReference type="GeneID" id="3238927"/>
<gene>
    <name evidence="2" type="ORF">CcBV_33.1</name>
    <name evidence="1" type="ORF">CcBV_9.2</name>
</gene>
<dbReference type="EMBL" id="AJ632312">
    <property type="protein sequence ID" value="CAG17423.1"/>
    <property type="molecule type" value="Genomic_DNA"/>
</dbReference>
<evidence type="ECO:0000313" key="2">
    <source>
        <dbReference type="EMBL" id="CAG18165.1"/>
    </source>
</evidence>
<dbReference type="RefSeq" id="YP_184899.1">
    <property type="nucleotide sequence ID" value="NC_006660.1"/>
</dbReference>
<evidence type="ECO:0000313" key="3">
    <source>
        <dbReference type="Proteomes" id="UP000203537"/>
    </source>
</evidence>
<name>Q5ZNT6_9VIRU</name>
<organism evidence="2 3">
    <name type="scientific">Bracoviriform congregatae</name>
    <dbReference type="NCBI Taxonomy" id="39640"/>
    <lineage>
        <taxon>Viruses</taxon>
        <taxon>Viruses incertae sedis</taxon>
        <taxon>Polydnaviriformidae</taxon>
        <taxon>Bracoviriform</taxon>
    </lineage>
</organism>
<dbReference type="GeneID" id="3238835"/>
<accession>Q5ZNT6</accession>
<protein>
    <submittedName>
        <fullName evidence="2">Uncharacterized protein</fullName>
    </submittedName>
</protein>
<proteinExistence type="predicted"/>
<reference evidence="2 3" key="1">
    <citation type="journal article" date="2004" name="Science">
        <title>Genome sequence of a polydnavirus: insights into symbiotic virus evolution.</title>
        <authorList>
            <person name="Espagne E."/>
            <person name="Dupuy C."/>
            <person name="Huguet E."/>
            <person name="Cattolico L."/>
            <person name="Provost B."/>
            <person name="Martins N."/>
            <person name="Poirie M."/>
            <person name="Periquet G."/>
            <person name="Drezen J.M."/>
        </authorList>
    </citation>
    <scope>NUCLEOTIDE SEQUENCE [LARGE SCALE GENOMIC DNA]</scope>
</reference>
<evidence type="ECO:0000313" key="1">
    <source>
        <dbReference type="EMBL" id="CAG17423.1"/>
    </source>
</evidence>
<dbReference type="KEGG" id="vg:3238835"/>
<dbReference type="RefSeq" id="YP_184801.1">
    <property type="nucleotide sequence ID" value="NC_006641.1"/>
</dbReference>
<dbReference type="EMBL" id="AJ632331">
    <property type="protein sequence ID" value="CAG18165.1"/>
    <property type="molecule type" value="Genomic_DNA"/>
</dbReference>
<dbReference type="KEGG" id="vg:3238927"/>